<reference evidence="2" key="1">
    <citation type="submission" date="2016-09" db="EMBL/GenBank/DDBJ databases">
        <title>Genomics of Clostridium taeniosporum, an organism which forms endospores with ribbon-like appendages.</title>
        <authorList>
            <person name="Walker J.R."/>
        </authorList>
    </citation>
    <scope>NUCLEOTIDE SEQUENCE [LARGE SCALE GENOMIC DNA]</scope>
    <source>
        <strain evidence="2">1/k</strain>
    </source>
</reference>
<accession>A0A1D7XHT3</accession>
<keyword evidence="2" id="KW-1185">Reference proteome</keyword>
<dbReference type="KEGG" id="ctae:BGI42_03900"/>
<dbReference type="RefSeq" id="WP_069679066.1">
    <property type="nucleotide sequence ID" value="NZ_CP017253.2"/>
</dbReference>
<sequence>MDIRAMSISMNQGALKTAVQLSVLKLGMNSQKQVADQMTEMMDNMAVEPGKGINLDKIV</sequence>
<organism evidence="1 2">
    <name type="scientific">Clostridium taeniosporum</name>
    <dbReference type="NCBI Taxonomy" id="394958"/>
    <lineage>
        <taxon>Bacteria</taxon>
        <taxon>Bacillati</taxon>
        <taxon>Bacillota</taxon>
        <taxon>Clostridia</taxon>
        <taxon>Eubacteriales</taxon>
        <taxon>Clostridiaceae</taxon>
        <taxon>Clostridium</taxon>
    </lineage>
</organism>
<evidence type="ECO:0000313" key="1">
    <source>
        <dbReference type="EMBL" id="AOR22908.1"/>
    </source>
</evidence>
<dbReference type="EMBL" id="CP017253">
    <property type="protein sequence ID" value="AOR22908.1"/>
    <property type="molecule type" value="Genomic_DNA"/>
</dbReference>
<evidence type="ECO:0000313" key="2">
    <source>
        <dbReference type="Proteomes" id="UP000094652"/>
    </source>
</evidence>
<dbReference type="STRING" id="394958.BGI42_03900"/>
<dbReference type="OrthoDB" id="1924973at2"/>
<name>A0A1D7XHT3_9CLOT</name>
<dbReference type="AlphaFoldDB" id="A0A1D7XHT3"/>
<dbReference type="Proteomes" id="UP000094652">
    <property type="component" value="Chromosome"/>
</dbReference>
<dbReference type="Pfam" id="PF14070">
    <property type="entry name" value="YjfB_motility"/>
    <property type="match status" value="1"/>
</dbReference>
<proteinExistence type="predicted"/>
<protein>
    <submittedName>
        <fullName evidence="1">Putative motility protein</fullName>
    </submittedName>
</protein>
<gene>
    <name evidence="1" type="ORF">BGI42_03900</name>
</gene>
<dbReference type="InterPro" id="IPR025906">
    <property type="entry name" value="YjfB_motility"/>
</dbReference>